<dbReference type="InterPro" id="IPR003661">
    <property type="entry name" value="HisK_dim/P_dom"/>
</dbReference>
<dbReference type="EC" id="2.7.13.3" evidence="2"/>
<dbReference type="Pfam" id="PF01739">
    <property type="entry name" value="CheR"/>
    <property type="match status" value="1"/>
</dbReference>
<dbReference type="RefSeq" id="WP_185660489.1">
    <property type="nucleotide sequence ID" value="NZ_CAWPOO010000012.1"/>
</dbReference>
<evidence type="ECO:0000256" key="5">
    <source>
        <dbReference type="SAM" id="MobiDB-lite"/>
    </source>
</evidence>
<dbReference type="SMART" id="SM00138">
    <property type="entry name" value="MeTrc"/>
    <property type="match status" value="1"/>
</dbReference>
<dbReference type="InterPro" id="IPR000673">
    <property type="entry name" value="Sig_transdc_resp-reg_Me-estase"/>
</dbReference>
<dbReference type="SUPFAM" id="SSF52738">
    <property type="entry name" value="Methylesterase CheB, C-terminal domain"/>
    <property type="match status" value="1"/>
</dbReference>
<dbReference type="CDD" id="cd00082">
    <property type="entry name" value="HisKA"/>
    <property type="match status" value="1"/>
</dbReference>
<dbReference type="InterPro" id="IPR035965">
    <property type="entry name" value="PAS-like_dom_sf"/>
</dbReference>
<dbReference type="GO" id="GO:0008984">
    <property type="term" value="F:protein-glutamate methylesterase activity"/>
    <property type="evidence" value="ECO:0007669"/>
    <property type="project" value="InterPro"/>
</dbReference>
<evidence type="ECO:0000259" key="8">
    <source>
        <dbReference type="PROSITE" id="PS50123"/>
    </source>
</evidence>
<dbReference type="Pfam" id="PF03705">
    <property type="entry name" value="CheR_N"/>
    <property type="match status" value="1"/>
</dbReference>
<dbReference type="InterPro" id="IPR029063">
    <property type="entry name" value="SAM-dependent_MTases_sf"/>
</dbReference>
<keyword evidence="3" id="KW-0145">Chemotaxis</keyword>
<dbReference type="SMART" id="SM00388">
    <property type="entry name" value="HisKA"/>
    <property type="match status" value="1"/>
</dbReference>
<keyword evidence="3" id="KW-0378">Hydrolase</keyword>
<dbReference type="GO" id="GO:0005737">
    <property type="term" value="C:cytoplasm"/>
    <property type="evidence" value="ECO:0007669"/>
    <property type="project" value="InterPro"/>
</dbReference>
<dbReference type="Pfam" id="PF02518">
    <property type="entry name" value="HATPase_c"/>
    <property type="match status" value="1"/>
</dbReference>
<dbReference type="PRINTS" id="PR00996">
    <property type="entry name" value="CHERMTFRASE"/>
</dbReference>
<gene>
    <name evidence="9" type="ORF">H5P27_11265</name>
</gene>
<dbReference type="PROSITE" id="PS50122">
    <property type="entry name" value="CHEB"/>
    <property type="match status" value="1"/>
</dbReference>
<feature type="region of interest" description="Disordered" evidence="5">
    <location>
        <begin position="1"/>
        <end position="21"/>
    </location>
</feature>
<dbReference type="Gene3D" id="3.30.450.20">
    <property type="entry name" value="PAS domain"/>
    <property type="match status" value="1"/>
</dbReference>
<dbReference type="Gene3D" id="1.10.287.130">
    <property type="match status" value="1"/>
</dbReference>
<dbReference type="InterPro" id="IPR003594">
    <property type="entry name" value="HATPase_dom"/>
</dbReference>
<dbReference type="PANTHER" id="PTHR24422">
    <property type="entry name" value="CHEMOTAXIS PROTEIN METHYLTRANSFERASE"/>
    <property type="match status" value="1"/>
</dbReference>
<dbReference type="PROSITE" id="PS50123">
    <property type="entry name" value="CHER"/>
    <property type="match status" value="1"/>
</dbReference>
<dbReference type="InterPro" id="IPR022641">
    <property type="entry name" value="CheR_N"/>
</dbReference>
<proteinExistence type="predicted"/>
<accession>A0A7X1E8T0</accession>
<keyword evidence="4" id="KW-0175">Coiled coil</keyword>
<dbReference type="Pfam" id="PF13596">
    <property type="entry name" value="PAS_10"/>
    <property type="match status" value="1"/>
</dbReference>
<dbReference type="SUPFAM" id="SSF53335">
    <property type="entry name" value="S-adenosyl-L-methionine-dependent methyltransferases"/>
    <property type="match status" value="1"/>
</dbReference>
<dbReference type="SMART" id="SM00387">
    <property type="entry name" value="HATPase_c"/>
    <property type="match status" value="1"/>
</dbReference>
<dbReference type="SUPFAM" id="SSF55785">
    <property type="entry name" value="PYP-like sensor domain (PAS domain)"/>
    <property type="match status" value="1"/>
</dbReference>
<dbReference type="Pfam" id="PF00512">
    <property type="entry name" value="HisKA"/>
    <property type="match status" value="1"/>
</dbReference>
<feature type="domain" description="CheR-type methyltransferase" evidence="8">
    <location>
        <begin position="243"/>
        <end position="491"/>
    </location>
</feature>
<dbReference type="SUPFAM" id="SSF47384">
    <property type="entry name" value="Homodimeric domain of signal transducing histidine kinase"/>
    <property type="match status" value="1"/>
</dbReference>
<dbReference type="GO" id="GO:0000155">
    <property type="term" value="F:phosphorelay sensor kinase activity"/>
    <property type="evidence" value="ECO:0007669"/>
    <property type="project" value="InterPro"/>
</dbReference>
<name>A0A7X1E8T0_9BACT</name>
<evidence type="ECO:0000313" key="10">
    <source>
        <dbReference type="Proteomes" id="UP000526501"/>
    </source>
</evidence>
<dbReference type="PANTHER" id="PTHR24422:SF27">
    <property type="entry name" value="PROTEIN-GLUTAMATE O-METHYLTRANSFERASE"/>
    <property type="match status" value="1"/>
</dbReference>
<dbReference type="Gene3D" id="3.40.50.150">
    <property type="entry name" value="Vaccinia Virus protein VP39"/>
    <property type="match status" value="1"/>
</dbReference>
<evidence type="ECO:0000256" key="1">
    <source>
        <dbReference type="ARBA" id="ARBA00000085"/>
    </source>
</evidence>
<evidence type="ECO:0000256" key="2">
    <source>
        <dbReference type="ARBA" id="ARBA00012438"/>
    </source>
</evidence>
<feature type="coiled-coil region" evidence="4">
    <location>
        <begin position="667"/>
        <end position="750"/>
    </location>
</feature>
<dbReference type="SUPFAM" id="SSF47757">
    <property type="entry name" value="Chemotaxis receptor methyltransferase CheR, N-terminal domain"/>
    <property type="match status" value="1"/>
</dbReference>
<dbReference type="CDD" id="cd16434">
    <property type="entry name" value="CheB-CheR_fusion"/>
    <property type="match status" value="1"/>
</dbReference>
<comment type="catalytic activity">
    <reaction evidence="1">
        <text>ATP + protein L-histidine = ADP + protein N-phospho-L-histidine.</text>
        <dbReference type="EC" id="2.7.13.3"/>
    </reaction>
</comment>
<dbReference type="Proteomes" id="UP000526501">
    <property type="component" value="Unassembled WGS sequence"/>
</dbReference>
<dbReference type="InterPro" id="IPR005467">
    <property type="entry name" value="His_kinase_dom"/>
</dbReference>
<evidence type="ECO:0000259" key="6">
    <source>
        <dbReference type="PROSITE" id="PS50109"/>
    </source>
</evidence>
<feature type="domain" description="CheB-type methylesterase" evidence="7">
    <location>
        <begin position="15"/>
        <end position="207"/>
    </location>
</feature>
<dbReference type="GO" id="GO:0008757">
    <property type="term" value="F:S-adenosylmethionine-dependent methyltransferase activity"/>
    <property type="evidence" value="ECO:0007669"/>
    <property type="project" value="InterPro"/>
</dbReference>
<keyword evidence="10" id="KW-1185">Reference proteome</keyword>
<dbReference type="CDD" id="cd00075">
    <property type="entry name" value="HATPase"/>
    <property type="match status" value="1"/>
</dbReference>
<feature type="active site" evidence="3">
    <location>
        <position position="57"/>
    </location>
</feature>
<feature type="active site" evidence="3">
    <location>
        <position position="149"/>
    </location>
</feature>
<evidence type="ECO:0000256" key="3">
    <source>
        <dbReference type="PROSITE-ProRule" id="PRU00050"/>
    </source>
</evidence>
<dbReference type="Pfam" id="PF01339">
    <property type="entry name" value="CheB_methylest"/>
    <property type="match status" value="1"/>
</dbReference>
<dbReference type="GO" id="GO:0006935">
    <property type="term" value="P:chemotaxis"/>
    <property type="evidence" value="ECO:0007669"/>
    <property type="project" value="UniProtKB-UniRule"/>
</dbReference>
<reference evidence="9 10" key="1">
    <citation type="submission" date="2020-07" db="EMBL/GenBank/DDBJ databases">
        <authorList>
            <person name="Feng X."/>
        </authorList>
    </citation>
    <scope>NUCLEOTIDE SEQUENCE [LARGE SCALE GENOMIC DNA]</scope>
    <source>
        <strain evidence="9 10">JCM23202</strain>
    </source>
</reference>
<dbReference type="InterPro" id="IPR050903">
    <property type="entry name" value="Bact_Chemotaxis_MeTrfase"/>
</dbReference>
<organism evidence="9 10">
    <name type="scientific">Pelagicoccus albus</name>
    <dbReference type="NCBI Taxonomy" id="415222"/>
    <lineage>
        <taxon>Bacteria</taxon>
        <taxon>Pseudomonadati</taxon>
        <taxon>Verrucomicrobiota</taxon>
        <taxon>Opitutia</taxon>
        <taxon>Puniceicoccales</taxon>
        <taxon>Pelagicoccaceae</taxon>
        <taxon>Pelagicoccus</taxon>
    </lineage>
</organism>
<dbReference type="PROSITE" id="PS50109">
    <property type="entry name" value="HIS_KIN"/>
    <property type="match status" value="1"/>
</dbReference>
<dbReference type="AlphaFoldDB" id="A0A7X1E8T0"/>
<dbReference type="InterPro" id="IPR022642">
    <property type="entry name" value="CheR_C"/>
</dbReference>
<sequence length="1098" mass="123797">MNKEPKPIEAEESTPTESNQPKYIVGIGASAGGLEALVQLFSATPANTGLAFVVVQHLSPDFKSVMDELLARHTDMPIHLVEDRVEIEANTVYLIPPKKEMVLLDNRLLLTDKDPTKSLSLPIDVFFRTLAQDKGEKAIAVVLSGTGSDGSRGIVDIHDEGGVVFCQTEESAKFNGMPRSAVETGLVDYVLSPKDIPQAILKYTGSPLVEHLDNQDQYPYLGNSTTDQYLAIFQRLKSVFKTDFSNYKPTTVNRRIERRMAHHKKEKLEEYIKVLDSDPEEAKQLYQDLLIGVTKFFRDPDAFNSLRNEVVEKLVQSRSSGDELRIWIPACATGEEAYSVAMTFWEAIEQSKKKIVLRIFGTDLHAESITFAAAGIYSQQSLEHVSKERINKFFKPVGEKYQINAELRKTIVFAEQNLLRDPPFTKIDLVTCRNMLIYLQPIAQKKVFTMFLFSLNVGGYLFLGPSESLGEMDSEFDIVDRQWNIFRERRDVRLPPIINLPQQLPPSQTYAVGRSRYGEMPYGYPRRSGLDVDISQAYDELLGTYMSPSLLVDSSFQLLHVFGNASAFIQPPKGRTTLEVLNLVNGNLRLALNTALQRATKDREPFTLSNIPIDLENEERKFIDLTVRPLRNQRFLLIQFEEHQVHSTIVSELAQDFDMDEETQGRILELEKELQFSRENLQATIEELETSNEEVQATNEELLASNEELQSTNEELQSVNEELFTVNTEYEKKNQELTQLNNDIDNLLQSTEIGTIFLDQDLKVRKFTPAIADAFNLLPMDIGRPFEHITFNIVGIKDIAAKIRSVIGTRTPIVEEVRNRDGKWQLMRILPYITTRNESTGAVLTLVDINMIKEAERELQVKANALSNAKEDLEEFAYTISHDIQEPLRSVSGYIDLLSKRFQNADSEVKEYLDFATGSSNRMKEMINGLLAYTRVETRAKPFVEVELSTLIEDAKKSLADKIEETNAEIRQEGCQLSVFCEKIQVTSLIANLIDNSLKFRSAQAPIIVVAAKTSEDRVLVSVRDNGTGVEPVNQSSVFDIFYRENGNSGPQGLGLGLALCKRIAIKHGGNITIDSNPGLGTTVEFCLPRNQQSVVDI</sequence>
<feature type="active site" evidence="3">
    <location>
        <position position="30"/>
    </location>
</feature>
<dbReference type="GO" id="GO:0000156">
    <property type="term" value="F:phosphorelay response regulator activity"/>
    <property type="evidence" value="ECO:0007669"/>
    <property type="project" value="InterPro"/>
</dbReference>
<dbReference type="Gene3D" id="3.30.565.10">
    <property type="entry name" value="Histidine kinase-like ATPase, C-terminal domain"/>
    <property type="match status" value="1"/>
</dbReference>
<dbReference type="SUPFAM" id="SSF55874">
    <property type="entry name" value="ATPase domain of HSP90 chaperone/DNA topoisomerase II/histidine kinase"/>
    <property type="match status" value="1"/>
</dbReference>
<evidence type="ECO:0000259" key="7">
    <source>
        <dbReference type="PROSITE" id="PS50122"/>
    </source>
</evidence>
<evidence type="ECO:0000313" key="9">
    <source>
        <dbReference type="EMBL" id="MBC2606621.1"/>
    </source>
</evidence>
<protein>
    <recommendedName>
        <fullName evidence="2">histidine kinase</fullName>
        <ecNumber evidence="2">2.7.13.3</ecNumber>
    </recommendedName>
</protein>
<evidence type="ECO:0000256" key="4">
    <source>
        <dbReference type="SAM" id="Coils"/>
    </source>
</evidence>
<dbReference type="EMBL" id="JACHVC010000012">
    <property type="protein sequence ID" value="MBC2606621.1"/>
    <property type="molecule type" value="Genomic_DNA"/>
</dbReference>
<dbReference type="InterPro" id="IPR036097">
    <property type="entry name" value="HisK_dim/P_sf"/>
</dbReference>
<feature type="domain" description="Histidine kinase" evidence="6">
    <location>
        <begin position="879"/>
        <end position="1092"/>
    </location>
</feature>
<dbReference type="InterPro" id="IPR036890">
    <property type="entry name" value="HATPase_C_sf"/>
</dbReference>
<dbReference type="InterPro" id="IPR035909">
    <property type="entry name" value="CheB_C"/>
</dbReference>
<dbReference type="Gene3D" id="3.40.50.180">
    <property type="entry name" value="Methylesterase CheB, C-terminal domain"/>
    <property type="match status" value="1"/>
</dbReference>
<dbReference type="InterPro" id="IPR000780">
    <property type="entry name" value="CheR_MeTrfase"/>
</dbReference>
<comment type="caution">
    <text evidence="9">The sequence shown here is derived from an EMBL/GenBank/DDBJ whole genome shotgun (WGS) entry which is preliminary data.</text>
</comment>